<evidence type="ECO:0000313" key="8">
    <source>
        <dbReference type="Proteomes" id="UP000295075"/>
    </source>
</evidence>
<evidence type="ECO:0000256" key="2">
    <source>
        <dbReference type="ARBA" id="ARBA00022643"/>
    </source>
</evidence>
<accession>A0A4R4QHU3</accession>
<dbReference type="Gene3D" id="3.20.20.30">
    <property type="entry name" value="Luciferase-like domain"/>
    <property type="match status" value="1"/>
</dbReference>
<dbReference type="Proteomes" id="UP000295075">
    <property type="component" value="Unassembled WGS sequence"/>
</dbReference>
<dbReference type="GO" id="GO:0008726">
    <property type="term" value="F:alkanesulfonate monooxygenase activity"/>
    <property type="evidence" value="ECO:0007669"/>
    <property type="project" value="TreeGrafter"/>
</dbReference>
<organism evidence="7 8">
    <name type="scientific">Kribbella albertanoniae</name>
    <dbReference type="NCBI Taxonomy" id="1266829"/>
    <lineage>
        <taxon>Bacteria</taxon>
        <taxon>Bacillati</taxon>
        <taxon>Actinomycetota</taxon>
        <taxon>Actinomycetes</taxon>
        <taxon>Propionibacteriales</taxon>
        <taxon>Kribbellaceae</taxon>
        <taxon>Kribbella</taxon>
    </lineage>
</organism>
<dbReference type="GO" id="GO:0046306">
    <property type="term" value="P:alkanesulfonate catabolic process"/>
    <property type="evidence" value="ECO:0007669"/>
    <property type="project" value="TreeGrafter"/>
</dbReference>
<sequence length="313" mass="34146">MRSPHHCPRLRAAGKAPRVDHSGRKSGPRPRPWHAGGMRFGLKVNPAGWDDASYWAKVAEDAGFDGLWTGDNLRNPRDPAVPVHDGPTIIAGWAATTQRIRVGILIANLVFRHPTVLAKTATTLDHVSGGRFDLGIGSGVWPTDHGMAGTPVWTARERTERLTEFVAIVERLLSGDVTDHEGPHYPYSLAAMTPGTVQERLPLIIAANAPKALAAVAAHGDGWVTFPGAASEEEFYAKSIERSQALDAALDGRKIRRLLLGYGELDPWGSEDGFARLVSRYAAIGFDELVLYAPKEHEKVVFEKVANRLDSFR</sequence>
<reference evidence="7 8" key="1">
    <citation type="submission" date="2019-03" db="EMBL/GenBank/DDBJ databases">
        <title>Draft genome sequences of novel Actinobacteria.</title>
        <authorList>
            <person name="Sahin N."/>
            <person name="Ay H."/>
            <person name="Saygin H."/>
        </authorList>
    </citation>
    <scope>NUCLEOTIDE SEQUENCE [LARGE SCALE GENOMIC DNA]</scope>
    <source>
        <strain evidence="7 8">JCM 30547</strain>
    </source>
</reference>
<dbReference type="Pfam" id="PF00296">
    <property type="entry name" value="Bac_luciferase"/>
    <property type="match status" value="1"/>
</dbReference>
<evidence type="ECO:0000256" key="3">
    <source>
        <dbReference type="ARBA" id="ARBA00023002"/>
    </source>
</evidence>
<comment type="caution">
    <text evidence="7">The sequence shown here is derived from an EMBL/GenBank/DDBJ whole genome shotgun (WGS) entry which is preliminary data.</text>
</comment>
<evidence type="ECO:0000313" key="7">
    <source>
        <dbReference type="EMBL" id="TDC34813.1"/>
    </source>
</evidence>
<dbReference type="InterPro" id="IPR050172">
    <property type="entry name" value="SsuD_RutA_monooxygenase"/>
</dbReference>
<feature type="domain" description="Luciferase-like" evidence="6">
    <location>
        <begin position="47"/>
        <end position="246"/>
    </location>
</feature>
<keyword evidence="2" id="KW-0288">FMN</keyword>
<evidence type="ECO:0000259" key="6">
    <source>
        <dbReference type="Pfam" id="PF00296"/>
    </source>
</evidence>
<evidence type="ECO:0000256" key="4">
    <source>
        <dbReference type="ARBA" id="ARBA00023033"/>
    </source>
</evidence>
<name>A0A4R4QHU3_9ACTN</name>
<dbReference type="InterPro" id="IPR036661">
    <property type="entry name" value="Luciferase-like_sf"/>
</dbReference>
<proteinExistence type="predicted"/>
<keyword evidence="1" id="KW-0285">Flavoprotein</keyword>
<dbReference type="AlphaFoldDB" id="A0A4R4QHU3"/>
<dbReference type="EMBL" id="SMKA01000005">
    <property type="protein sequence ID" value="TDC34813.1"/>
    <property type="molecule type" value="Genomic_DNA"/>
</dbReference>
<dbReference type="InterPro" id="IPR011251">
    <property type="entry name" value="Luciferase-like_dom"/>
</dbReference>
<gene>
    <name evidence="7" type="ORF">E1261_02605</name>
</gene>
<keyword evidence="3" id="KW-0560">Oxidoreductase</keyword>
<dbReference type="PANTHER" id="PTHR42847">
    <property type="entry name" value="ALKANESULFONATE MONOOXYGENASE"/>
    <property type="match status" value="1"/>
</dbReference>
<dbReference type="PANTHER" id="PTHR42847:SF4">
    <property type="entry name" value="ALKANESULFONATE MONOOXYGENASE-RELATED"/>
    <property type="match status" value="1"/>
</dbReference>
<evidence type="ECO:0000256" key="1">
    <source>
        <dbReference type="ARBA" id="ARBA00022630"/>
    </source>
</evidence>
<dbReference type="OrthoDB" id="7374740at2"/>
<evidence type="ECO:0000256" key="5">
    <source>
        <dbReference type="SAM" id="MobiDB-lite"/>
    </source>
</evidence>
<keyword evidence="4" id="KW-0503">Monooxygenase</keyword>
<dbReference type="SUPFAM" id="SSF51679">
    <property type="entry name" value="Bacterial luciferase-like"/>
    <property type="match status" value="1"/>
</dbReference>
<keyword evidence="8" id="KW-1185">Reference proteome</keyword>
<protein>
    <submittedName>
        <fullName evidence="7">LLM class flavin-dependent oxidoreductase</fullName>
    </submittedName>
</protein>
<feature type="region of interest" description="Disordered" evidence="5">
    <location>
        <begin position="1"/>
        <end position="37"/>
    </location>
</feature>